<proteinExistence type="predicted"/>
<organism evidence="1 2">
    <name type="scientific">Chitinophaga polysaccharea</name>
    <dbReference type="NCBI Taxonomy" id="1293035"/>
    <lineage>
        <taxon>Bacteria</taxon>
        <taxon>Pseudomonadati</taxon>
        <taxon>Bacteroidota</taxon>
        <taxon>Chitinophagia</taxon>
        <taxon>Chitinophagales</taxon>
        <taxon>Chitinophagaceae</taxon>
        <taxon>Chitinophaga</taxon>
    </lineage>
</organism>
<evidence type="ECO:0000313" key="1">
    <source>
        <dbReference type="EMBL" id="TWF40622.1"/>
    </source>
</evidence>
<dbReference type="OrthoDB" id="3652909at2"/>
<dbReference type="InterPro" id="IPR008949">
    <property type="entry name" value="Isoprenoid_synthase_dom_sf"/>
</dbReference>
<comment type="caution">
    <text evidence="1">The sequence shown here is derived from an EMBL/GenBank/DDBJ whole genome shotgun (WGS) entry which is preliminary data.</text>
</comment>
<evidence type="ECO:0000313" key="2">
    <source>
        <dbReference type="Proteomes" id="UP000320811"/>
    </source>
</evidence>
<dbReference type="SUPFAM" id="SSF48576">
    <property type="entry name" value="Terpenoid synthases"/>
    <property type="match status" value="1"/>
</dbReference>
<accession>A0A561PR78</accession>
<reference evidence="1 2" key="1">
    <citation type="submission" date="2019-06" db="EMBL/GenBank/DDBJ databases">
        <title>Sorghum-associated microbial communities from plants grown in Nebraska, USA.</title>
        <authorList>
            <person name="Schachtman D."/>
        </authorList>
    </citation>
    <scope>NUCLEOTIDE SEQUENCE [LARGE SCALE GENOMIC DNA]</scope>
    <source>
        <strain evidence="1 2">1209</strain>
    </source>
</reference>
<dbReference type="AlphaFoldDB" id="A0A561PR78"/>
<dbReference type="EMBL" id="VIWO01000004">
    <property type="protein sequence ID" value="TWF40622.1"/>
    <property type="molecule type" value="Genomic_DNA"/>
</dbReference>
<dbReference type="Proteomes" id="UP000320811">
    <property type="component" value="Unassembled WGS sequence"/>
</dbReference>
<sequence>MNTNGHLQQTDFHFYLRKLNESFPYKCSPLYKPEHEKKIIDWATSFSNIDDKKGFLQYWIAGNLYWSRRSKRYFGPDFNEVVVSGQLTWQPDRAIYIPVAYGYN</sequence>
<dbReference type="Gene3D" id="1.10.600.10">
    <property type="entry name" value="Farnesyl Diphosphate Synthase"/>
    <property type="match status" value="1"/>
</dbReference>
<gene>
    <name evidence="1" type="ORF">FHW36_104305</name>
</gene>
<name>A0A561PR78_9BACT</name>
<keyword evidence="2" id="KW-1185">Reference proteome</keyword>
<dbReference type="RefSeq" id="WP_145670607.1">
    <property type="nucleotide sequence ID" value="NZ_VIWO01000004.1"/>
</dbReference>
<protein>
    <submittedName>
        <fullName evidence="1">Uncharacterized protein</fullName>
    </submittedName>
</protein>